<evidence type="ECO:0000313" key="2">
    <source>
        <dbReference type="EMBL" id="KAK9533299.1"/>
    </source>
</evidence>
<feature type="region of interest" description="Disordered" evidence="1">
    <location>
        <begin position="1"/>
        <end position="67"/>
    </location>
</feature>
<comment type="caution">
    <text evidence="2">The sequence shown here is derived from an EMBL/GenBank/DDBJ whole genome shotgun (WGS) entry which is preliminary data.</text>
</comment>
<gene>
    <name evidence="2" type="ORF">VZT92_008426</name>
</gene>
<reference evidence="2 3" key="1">
    <citation type="journal article" date="2024" name="Genome Biol. Evol.">
        <title>Chromosome-level genome assembly of the viviparous eelpout Zoarces viviparus.</title>
        <authorList>
            <person name="Fuhrmann N."/>
            <person name="Brasseur M.V."/>
            <person name="Bakowski C.E."/>
            <person name="Podsiadlowski L."/>
            <person name="Prost S."/>
            <person name="Krehenwinkel H."/>
            <person name="Mayer C."/>
        </authorList>
    </citation>
    <scope>NUCLEOTIDE SEQUENCE [LARGE SCALE GENOMIC DNA]</scope>
    <source>
        <strain evidence="2">NO-MEL_2022_Ind0_liver</strain>
    </source>
</reference>
<protein>
    <submittedName>
        <fullName evidence="2">Uncharacterized protein</fullName>
    </submittedName>
</protein>
<evidence type="ECO:0000313" key="3">
    <source>
        <dbReference type="Proteomes" id="UP001488805"/>
    </source>
</evidence>
<organism evidence="2 3">
    <name type="scientific">Zoarces viviparus</name>
    <name type="common">Viviparous eelpout</name>
    <name type="synonym">Blennius viviparus</name>
    <dbReference type="NCBI Taxonomy" id="48416"/>
    <lineage>
        <taxon>Eukaryota</taxon>
        <taxon>Metazoa</taxon>
        <taxon>Chordata</taxon>
        <taxon>Craniata</taxon>
        <taxon>Vertebrata</taxon>
        <taxon>Euteleostomi</taxon>
        <taxon>Actinopterygii</taxon>
        <taxon>Neopterygii</taxon>
        <taxon>Teleostei</taxon>
        <taxon>Neoteleostei</taxon>
        <taxon>Acanthomorphata</taxon>
        <taxon>Eupercaria</taxon>
        <taxon>Perciformes</taxon>
        <taxon>Cottioidei</taxon>
        <taxon>Zoarcales</taxon>
        <taxon>Zoarcidae</taxon>
        <taxon>Zoarcinae</taxon>
        <taxon>Zoarces</taxon>
    </lineage>
</organism>
<dbReference type="AlphaFoldDB" id="A0AAW1FF60"/>
<name>A0AAW1FF60_ZOAVI</name>
<dbReference type="EMBL" id="JBCEZU010000067">
    <property type="protein sequence ID" value="KAK9533299.1"/>
    <property type="molecule type" value="Genomic_DNA"/>
</dbReference>
<sequence length="67" mass="7501">MPPQFPPESNVQARQQRELLQPGQPPSLSESRTETLELADPPRSDTQPPSDHKSHESETQQADQPES</sequence>
<evidence type="ECO:0000256" key="1">
    <source>
        <dbReference type="SAM" id="MobiDB-lite"/>
    </source>
</evidence>
<accession>A0AAW1FF60</accession>
<keyword evidence="3" id="KW-1185">Reference proteome</keyword>
<feature type="compositionally biased region" description="Basic and acidic residues" evidence="1">
    <location>
        <begin position="31"/>
        <end position="43"/>
    </location>
</feature>
<dbReference type="Proteomes" id="UP001488805">
    <property type="component" value="Unassembled WGS sequence"/>
</dbReference>
<proteinExistence type="predicted"/>